<dbReference type="InterPro" id="IPR051487">
    <property type="entry name" value="Ser/Thr_Proteases_Immune/Dev"/>
</dbReference>
<dbReference type="OrthoDB" id="547031at2759"/>
<dbReference type="PROSITE" id="PS50240">
    <property type="entry name" value="TRYPSIN_DOM"/>
    <property type="match status" value="1"/>
</dbReference>
<feature type="domain" description="Clip" evidence="14">
    <location>
        <begin position="31"/>
        <end position="86"/>
    </location>
</feature>
<dbReference type="SMART" id="SM00020">
    <property type="entry name" value="Tryp_SPc"/>
    <property type="match status" value="1"/>
</dbReference>
<evidence type="ECO:0000256" key="1">
    <source>
        <dbReference type="ARBA" id="ARBA00022670"/>
    </source>
</evidence>
<accession>A0A9N9SC79</accession>
<evidence type="ECO:0000259" key="14">
    <source>
        <dbReference type="PROSITE" id="PS51888"/>
    </source>
</evidence>
<keyword evidence="4 11" id="KW-0378">Hydrolase</keyword>
<reference evidence="15" key="1">
    <citation type="submission" date="2022-01" db="EMBL/GenBank/DDBJ databases">
        <authorList>
            <person name="King R."/>
        </authorList>
    </citation>
    <scope>NUCLEOTIDE SEQUENCE</scope>
</reference>
<organism evidence="15 16">
    <name type="scientific">Phaedon cochleariae</name>
    <name type="common">Mustard beetle</name>
    <dbReference type="NCBI Taxonomy" id="80249"/>
    <lineage>
        <taxon>Eukaryota</taxon>
        <taxon>Metazoa</taxon>
        <taxon>Ecdysozoa</taxon>
        <taxon>Arthropoda</taxon>
        <taxon>Hexapoda</taxon>
        <taxon>Insecta</taxon>
        <taxon>Pterygota</taxon>
        <taxon>Neoptera</taxon>
        <taxon>Endopterygota</taxon>
        <taxon>Coleoptera</taxon>
        <taxon>Polyphaga</taxon>
        <taxon>Cucujiformia</taxon>
        <taxon>Chrysomeloidea</taxon>
        <taxon>Chrysomelidae</taxon>
        <taxon>Chrysomelinae</taxon>
        <taxon>Chrysomelini</taxon>
        <taxon>Phaedon</taxon>
    </lineage>
</organism>
<evidence type="ECO:0000256" key="3">
    <source>
        <dbReference type="ARBA" id="ARBA00022729"/>
    </source>
</evidence>
<dbReference type="GO" id="GO:0004252">
    <property type="term" value="F:serine-type endopeptidase activity"/>
    <property type="evidence" value="ECO:0007669"/>
    <property type="project" value="UniProtKB-UniRule"/>
</dbReference>
<comment type="similarity">
    <text evidence="10 12">Belongs to the peptidase S1 family. CLIP subfamily.</text>
</comment>
<feature type="domain" description="Peptidase S1" evidence="13">
    <location>
        <begin position="131"/>
        <end position="387"/>
    </location>
</feature>
<evidence type="ECO:0000256" key="9">
    <source>
        <dbReference type="ARBA" id="ARBA00023180"/>
    </source>
</evidence>
<dbReference type="Gene3D" id="2.40.10.10">
    <property type="entry name" value="Trypsin-like serine proteases"/>
    <property type="match status" value="2"/>
</dbReference>
<evidence type="ECO:0000256" key="7">
    <source>
        <dbReference type="ARBA" id="ARBA00023145"/>
    </source>
</evidence>
<evidence type="ECO:0000256" key="8">
    <source>
        <dbReference type="ARBA" id="ARBA00023157"/>
    </source>
</evidence>
<evidence type="ECO:0000313" key="16">
    <source>
        <dbReference type="Proteomes" id="UP001153737"/>
    </source>
</evidence>
<comment type="subcellular location">
    <subcellularLocation>
        <location evidence="12">Secreted</location>
    </subcellularLocation>
</comment>
<dbReference type="SMART" id="SM00680">
    <property type="entry name" value="CLIP"/>
    <property type="match status" value="1"/>
</dbReference>
<dbReference type="FunFam" id="2.40.10.10:FF:000028">
    <property type="entry name" value="Serine protease easter"/>
    <property type="match status" value="1"/>
</dbReference>
<evidence type="ECO:0000313" key="15">
    <source>
        <dbReference type="EMBL" id="CAG9813085.1"/>
    </source>
</evidence>
<dbReference type="FunFam" id="2.40.10.10:FF:000078">
    <property type="entry name" value="Serine protease H137"/>
    <property type="match status" value="1"/>
</dbReference>
<dbReference type="Pfam" id="PF00089">
    <property type="entry name" value="Trypsin"/>
    <property type="match status" value="1"/>
</dbReference>
<dbReference type="InterPro" id="IPR018114">
    <property type="entry name" value="TRYPSIN_HIS"/>
</dbReference>
<feature type="signal peptide" evidence="12">
    <location>
        <begin position="1"/>
        <end position="22"/>
    </location>
</feature>
<dbReference type="CDD" id="cd00190">
    <property type="entry name" value="Tryp_SPc"/>
    <property type="match status" value="1"/>
</dbReference>
<evidence type="ECO:0000256" key="11">
    <source>
        <dbReference type="RuleBase" id="RU363034"/>
    </source>
</evidence>
<evidence type="ECO:0000259" key="13">
    <source>
        <dbReference type="PROSITE" id="PS50240"/>
    </source>
</evidence>
<dbReference type="InterPro" id="IPR038565">
    <property type="entry name" value="CLIP_sf"/>
</dbReference>
<gene>
    <name evidence="15" type="ORF">PHAECO_LOCUS652</name>
</gene>
<sequence>MFESRIMWKLLLCICFFKISECQDWVIEDEGCRTPDRGVGDCRPIMQCEPITNFMRSAKRPLSQEVIRYLNSYTCSYESNQVWVCCPSEPISFEGEGGSNSANDDPPDVSQHRNYHLLPEDCGYLDPGDRIRGGANARLNEFPWMALLSYRTRRGPDFKCGGTIINERYILTAGHCLHNLKNPLLGVRVGEHNIQTKSDCELTRNNKQKCNAPVQDLAIEEILVHPGFNETVIQNDIGLLRVSKMNLNVANVRPVCLPVDTARGADLNGKRIIVTGWGTDETGHASMILQKVELPIVSLAECQKIYKAEQRAKISRKQLCAGGRDRKDSCPGDSGGPMHTAAYVNGDTRYVQQGIVSFGPAFCGLDGYPGVYTRVEYYMDWILDAMKP</sequence>
<keyword evidence="1 11" id="KW-0645">Protease</keyword>
<reference evidence="15" key="2">
    <citation type="submission" date="2022-10" db="EMBL/GenBank/DDBJ databases">
        <authorList>
            <consortium name="ENA_rothamsted_submissions"/>
            <consortium name="culmorum"/>
            <person name="King R."/>
        </authorList>
    </citation>
    <scope>NUCLEOTIDE SEQUENCE</scope>
</reference>
<keyword evidence="7" id="KW-0865">Zymogen</keyword>
<dbReference type="Proteomes" id="UP001153737">
    <property type="component" value="Chromosome 1"/>
</dbReference>
<protein>
    <recommendedName>
        <fullName evidence="12">CLIP domain-containing serine protease</fullName>
        <ecNumber evidence="11">3.4.21.-</ecNumber>
    </recommendedName>
</protein>
<keyword evidence="16" id="KW-1185">Reference proteome</keyword>
<evidence type="ECO:0000256" key="5">
    <source>
        <dbReference type="ARBA" id="ARBA00022825"/>
    </source>
</evidence>
<keyword evidence="8" id="KW-1015">Disulfide bond</keyword>
<keyword evidence="5 11" id="KW-0720">Serine protease</keyword>
<proteinExistence type="inferred from homology"/>
<dbReference type="GO" id="GO:0046872">
    <property type="term" value="F:metal ion binding"/>
    <property type="evidence" value="ECO:0007669"/>
    <property type="project" value="UniProtKB-KW"/>
</dbReference>
<keyword evidence="6" id="KW-0106">Calcium</keyword>
<dbReference type="InterPro" id="IPR009003">
    <property type="entry name" value="Peptidase_S1_PA"/>
</dbReference>
<evidence type="ECO:0000256" key="6">
    <source>
        <dbReference type="ARBA" id="ARBA00022837"/>
    </source>
</evidence>
<keyword evidence="9" id="KW-0325">Glycoprotein</keyword>
<dbReference type="InterPro" id="IPR001314">
    <property type="entry name" value="Peptidase_S1A"/>
</dbReference>
<keyword evidence="3 12" id="KW-0732">Signal</keyword>
<dbReference type="GO" id="GO:0006508">
    <property type="term" value="P:proteolysis"/>
    <property type="evidence" value="ECO:0007669"/>
    <property type="project" value="UniProtKB-KW"/>
</dbReference>
<evidence type="ECO:0000256" key="4">
    <source>
        <dbReference type="ARBA" id="ARBA00022801"/>
    </source>
</evidence>
<dbReference type="InterPro" id="IPR033116">
    <property type="entry name" value="TRYPSIN_SER"/>
</dbReference>
<dbReference type="PANTHER" id="PTHR24256">
    <property type="entry name" value="TRYPTASE-RELATED"/>
    <property type="match status" value="1"/>
</dbReference>
<dbReference type="GO" id="GO:0005576">
    <property type="term" value="C:extracellular region"/>
    <property type="evidence" value="ECO:0007669"/>
    <property type="project" value="UniProtKB-SubCell"/>
</dbReference>
<dbReference type="PROSITE" id="PS51888">
    <property type="entry name" value="CLIP"/>
    <property type="match status" value="1"/>
</dbReference>
<dbReference type="EC" id="3.4.21.-" evidence="11"/>
<comment type="domain">
    <text evidence="12">The clip domain consists of 35-55 residues which are 'knitted' together usually by 3 conserved disulfide bonds forming a clip-like compact structure.</text>
</comment>
<dbReference type="PRINTS" id="PR00722">
    <property type="entry name" value="CHYMOTRYPSIN"/>
</dbReference>
<evidence type="ECO:0000256" key="10">
    <source>
        <dbReference type="ARBA" id="ARBA00024195"/>
    </source>
</evidence>
<dbReference type="InterPro" id="IPR022700">
    <property type="entry name" value="CLIP"/>
</dbReference>
<keyword evidence="2" id="KW-0479">Metal-binding</keyword>
<dbReference type="InterPro" id="IPR043504">
    <property type="entry name" value="Peptidase_S1_PA_chymotrypsin"/>
</dbReference>
<keyword evidence="12" id="KW-0964">Secreted</keyword>
<dbReference type="AlphaFoldDB" id="A0A9N9SC79"/>
<dbReference type="PROSITE" id="PS00134">
    <property type="entry name" value="TRYPSIN_HIS"/>
    <property type="match status" value="1"/>
</dbReference>
<evidence type="ECO:0000256" key="2">
    <source>
        <dbReference type="ARBA" id="ARBA00022723"/>
    </source>
</evidence>
<name>A0A9N9SC79_PHACE</name>
<feature type="chain" id="PRO_5040534092" description="CLIP domain-containing serine protease" evidence="12">
    <location>
        <begin position="23"/>
        <end position="388"/>
    </location>
</feature>
<dbReference type="Pfam" id="PF12032">
    <property type="entry name" value="CLIP"/>
    <property type="match status" value="1"/>
</dbReference>
<dbReference type="SUPFAM" id="SSF50494">
    <property type="entry name" value="Trypsin-like serine proteases"/>
    <property type="match status" value="1"/>
</dbReference>
<dbReference type="PROSITE" id="PS00135">
    <property type="entry name" value="TRYPSIN_SER"/>
    <property type="match status" value="1"/>
</dbReference>
<dbReference type="InterPro" id="IPR001254">
    <property type="entry name" value="Trypsin_dom"/>
</dbReference>
<dbReference type="GO" id="GO:0051604">
    <property type="term" value="P:protein maturation"/>
    <property type="evidence" value="ECO:0007669"/>
    <property type="project" value="UniProtKB-ARBA"/>
</dbReference>
<dbReference type="Gene3D" id="3.30.1640.30">
    <property type="match status" value="1"/>
</dbReference>
<dbReference type="EMBL" id="OU896707">
    <property type="protein sequence ID" value="CAG9813085.1"/>
    <property type="molecule type" value="Genomic_DNA"/>
</dbReference>
<evidence type="ECO:0000256" key="12">
    <source>
        <dbReference type="RuleBase" id="RU366078"/>
    </source>
</evidence>